<sequence length="264" mass="28756">MAEPISDKQVVAVLRPFVAATAPVLDALREADPLGLRAKMAAAEERGESLAELEQVEPTLRRRLIDGLAAVRVPGSAGWQRMDAEERTAWWIHRVGRITALITAVPGLGGALADRFPVQDAVGAAAQGLLLCAIAGEHGVTDKADRVRLLAWVLFDRDVDRALAAGEQPEERRRIGELTEDLPGKPGGKMSLKALAVTLWRLGRTLLAISDELEKRPQGRLIYRMFGVFPVIGAPADYLSERSALKKAAKRARRWMQQHAGTQA</sequence>
<gene>
    <name evidence="1" type="ORF">DIU77_08395</name>
</gene>
<dbReference type="EMBL" id="QGUI01000270">
    <property type="protein sequence ID" value="PZM98089.1"/>
    <property type="molecule type" value="Genomic_DNA"/>
</dbReference>
<accession>A0A2W4LAK8</accession>
<reference evidence="1" key="1">
    <citation type="submission" date="2018-05" db="EMBL/GenBank/DDBJ databases">
        <authorList>
            <person name="Lanie J.A."/>
            <person name="Ng W.-L."/>
            <person name="Kazmierczak K.M."/>
            <person name="Andrzejewski T.M."/>
            <person name="Davidsen T.M."/>
            <person name="Wayne K.J."/>
            <person name="Tettelin H."/>
            <person name="Glass J.I."/>
            <person name="Rusch D."/>
            <person name="Podicherti R."/>
            <person name="Tsui H.-C.T."/>
            <person name="Winkler M.E."/>
        </authorList>
    </citation>
    <scope>NUCLEOTIDE SEQUENCE</scope>
    <source>
        <strain evidence="1">ZC4RG45</strain>
    </source>
</reference>
<dbReference type="STRING" id="1111738.GCA_000427905_00168"/>
<proteinExistence type="predicted"/>
<organism evidence="1">
    <name type="scientific">Thermocrispum agreste</name>
    <dbReference type="NCBI Taxonomy" id="37925"/>
    <lineage>
        <taxon>Bacteria</taxon>
        <taxon>Bacillati</taxon>
        <taxon>Actinomycetota</taxon>
        <taxon>Actinomycetes</taxon>
        <taxon>Pseudonocardiales</taxon>
        <taxon>Pseudonocardiaceae</taxon>
        <taxon>Thermocrispum</taxon>
    </lineage>
</organism>
<protein>
    <submittedName>
        <fullName evidence="1">Uncharacterized protein</fullName>
    </submittedName>
</protein>
<evidence type="ECO:0000313" key="1">
    <source>
        <dbReference type="EMBL" id="PZM98089.1"/>
    </source>
</evidence>
<comment type="caution">
    <text evidence="1">The sequence shown here is derived from an EMBL/GenBank/DDBJ whole genome shotgun (WGS) entry which is preliminary data.</text>
</comment>
<dbReference type="AlphaFoldDB" id="A0A2W4LAK8"/>
<name>A0A2W4LAK8_9PSEU</name>